<keyword evidence="1" id="KW-0472">Membrane</keyword>
<name>A0A4R2JZN8_9PSEU</name>
<dbReference type="OrthoDB" id="4187110at2"/>
<dbReference type="EMBL" id="SLWS01000004">
    <property type="protein sequence ID" value="TCO59595.1"/>
    <property type="molecule type" value="Genomic_DNA"/>
</dbReference>
<feature type="transmembrane region" description="Helical" evidence="1">
    <location>
        <begin position="20"/>
        <end position="38"/>
    </location>
</feature>
<protein>
    <submittedName>
        <fullName evidence="2">ABC-2 type transport system permease protein</fullName>
    </submittedName>
</protein>
<feature type="transmembrane region" description="Helical" evidence="1">
    <location>
        <begin position="157"/>
        <end position="177"/>
    </location>
</feature>
<evidence type="ECO:0000313" key="2">
    <source>
        <dbReference type="EMBL" id="TCO59595.1"/>
    </source>
</evidence>
<keyword evidence="1" id="KW-0812">Transmembrane</keyword>
<feature type="transmembrane region" description="Helical" evidence="1">
    <location>
        <begin position="227"/>
        <end position="247"/>
    </location>
</feature>
<evidence type="ECO:0000313" key="3">
    <source>
        <dbReference type="Proteomes" id="UP000295680"/>
    </source>
</evidence>
<dbReference type="Proteomes" id="UP000295680">
    <property type="component" value="Unassembled WGS sequence"/>
</dbReference>
<feature type="transmembrane region" description="Helical" evidence="1">
    <location>
        <begin position="75"/>
        <end position="93"/>
    </location>
</feature>
<dbReference type="AlphaFoldDB" id="A0A4R2JZN8"/>
<proteinExistence type="predicted"/>
<reference evidence="2 3" key="1">
    <citation type="submission" date="2019-03" db="EMBL/GenBank/DDBJ databases">
        <title>Genomic Encyclopedia of Type Strains, Phase IV (KMG-IV): sequencing the most valuable type-strain genomes for metagenomic binning, comparative biology and taxonomic classification.</title>
        <authorList>
            <person name="Goeker M."/>
        </authorList>
    </citation>
    <scope>NUCLEOTIDE SEQUENCE [LARGE SCALE GENOMIC DNA]</scope>
    <source>
        <strain evidence="2 3">DSM 45934</strain>
    </source>
</reference>
<dbReference type="RefSeq" id="WP_132117611.1">
    <property type="nucleotide sequence ID" value="NZ_SLWS01000004.1"/>
</dbReference>
<evidence type="ECO:0000256" key="1">
    <source>
        <dbReference type="SAM" id="Phobius"/>
    </source>
</evidence>
<organism evidence="2 3">
    <name type="scientific">Actinocrispum wychmicini</name>
    <dbReference type="NCBI Taxonomy" id="1213861"/>
    <lineage>
        <taxon>Bacteria</taxon>
        <taxon>Bacillati</taxon>
        <taxon>Actinomycetota</taxon>
        <taxon>Actinomycetes</taxon>
        <taxon>Pseudonocardiales</taxon>
        <taxon>Pseudonocardiaceae</taxon>
        <taxon>Actinocrispum</taxon>
    </lineage>
</organism>
<accession>A0A4R2JZN8</accession>
<feature type="transmembrane region" description="Helical" evidence="1">
    <location>
        <begin position="184"/>
        <end position="207"/>
    </location>
</feature>
<gene>
    <name evidence="2" type="ORF">EV192_104438</name>
</gene>
<comment type="caution">
    <text evidence="2">The sequence shown here is derived from an EMBL/GenBank/DDBJ whole genome shotgun (WGS) entry which is preliminary data.</text>
</comment>
<sequence>MTGLSVWRVEWLRLVRTRRLLALAGVFVLFGVTGPLLARYRGELVGHLATPGSNVTIIFPPPVPADGITGYTQNALQIGLIVAVVIAASACALDARPALSIFYRTRARTFRQLLLPRAVISAAAAVAGYLAGTLAAWYETAVLIGAPDVGALAEGAVADAVYLVFAVAITALAATLARGPLGTVGIALTVVFGGPLLGQVPALAHWLPSALLDASNALQRHTAEDHHQRALAVTAALIVACVAFAVIRGARRETPQSDNA</sequence>
<keyword evidence="3" id="KW-1185">Reference proteome</keyword>
<keyword evidence="1" id="KW-1133">Transmembrane helix</keyword>
<feature type="transmembrane region" description="Helical" evidence="1">
    <location>
        <begin position="114"/>
        <end position="137"/>
    </location>
</feature>